<feature type="non-terminal residue" evidence="7">
    <location>
        <position position="223"/>
    </location>
</feature>
<dbReference type="EMBL" id="BMAW01015716">
    <property type="protein sequence ID" value="GFT45227.1"/>
    <property type="molecule type" value="Genomic_DNA"/>
</dbReference>
<dbReference type="SUPFAM" id="SSF48726">
    <property type="entry name" value="Immunoglobulin"/>
    <property type="match status" value="2"/>
</dbReference>
<evidence type="ECO:0000256" key="1">
    <source>
        <dbReference type="ARBA" id="ARBA00004479"/>
    </source>
</evidence>
<feature type="domain" description="Ig-like" evidence="6">
    <location>
        <begin position="22"/>
        <end position="111"/>
    </location>
</feature>
<reference evidence="7" key="1">
    <citation type="submission" date="2020-08" db="EMBL/GenBank/DDBJ databases">
        <title>Multicomponent nature underlies the extraordinary mechanical properties of spider dragline silk.</title>
        <authorList>
            <person name="Kono N."/>
            <person name="Nakamura H."/>
            <person name="Mori M."/>
            <person name="Yoshida Y."/>
            <person name="Ohtoshi R."/>
            <person name="Malay A.D."/>
            <person name="Moran D.A.P."/>
            <person name="Tomita M."/>
            <person name="Numata K."/>
            <person name="Arakawa K."/>
        </authorList>
    </citation>
    <scope>NUCLEOTIDE SEQUENCE</scope>
</reference>
<dbReference type="InterPro" id="IPR013783">
    <property type="entry name" value="Ig-like_fold"/>
</dbReference>
<evidence type="ECO:0000313" key="8">
    <source>
        <dbReference type="Proteomes" id="UP000887013"/>
    </source>
</evidence>
<evidence type="ECO:0000259" key="6">
    <source>
        <dbReference type="PROSITE" id="PS50835"/>
    </source>
</evidence>
<evidence type="ECO:0000256" key="5">
    <source>
        <dbReference type="ARBA" id="ARBA00023319"/>
    </source>
</evidence>
<keyword evidence="2" id="KW-0472">Membrane</keyword>
<dbReference type="Gene3D" id="2.60.40.10">
    <property type="entry name" value="Immunoglobulins"/>
    <property type="match status" value="2"/>
</dbReference>
<dbReference type="AlphaFoldDB" id="A0A8X6P0R9"/>
<dbReference type="InterPro" id="IPR003599">
    <property type="entry name" value="Ig_sub"/>
</dbReference>
<comment type="subcellular location">
    <subcellularLocation>
        <location evidence="1">Membrane</location>
        <topology evidence="1">Single-pass type I membrane protein</topology>
    </subcellularLocation>
</comment>
<dbReference type="OrthoDB" id="6425827at2759"/>
<name>A0A8X6P0R9_NEPPI</name>
<evidence type="ECO:0000256" key="3">
    <source>
        <dbReference type="ARBA" id="ARBA00023157"/>
    </source>
</evidence>
<evidence type="ECO:0000256" key="2">
    <source>
        <dbReference type="ARBA" id="ARBA00023136"/>
    </source>
</evidence>
<keyword evidence="4" id="KW-0325">Glycoprotein</keyword>
<gene>
    <name evidence="7" type="primary">AVEN_117159_1</name>
    <name evidence="7" type="ORF">NPIL_375061</name>
</gene>
<sequence>CAIGCTKLLSFYISCTHAISFPALRIDRMEASEVMPIAEGTELTLACMIQGSEDMKVKWFKDGYPVHVHTGERSMWTTIVPKNSLEQYTALLGFDRVASLDTGTFTCQVTDWGFVRNSSIYVHVLFAPQPQVSPMTATIQLGSSLVVTCLSRDDIYGNFGYTWLKNGRVLNPSTESEMAEDLFPAGSRILLREAVASAVYSCIITSSAGSTRKDSIITVIDKE</sequence>
<proteinExistence type="predicted"/>
<keyword evidence="5" id="KW-0393">Immunoglobulin domain</keyword>
<dbReference type="GO" id="GO:0098609">
    <property type="term" value="P:cell-cell adhesion"/>
    <property type="evidence" value="ECO:0007669"/>
    <property type="project" value="TreeGrafter"/>
</dbReference>
<dbReference type="GO" id="GO:0005886">
    <property type="term" value="C:plasma membrane"/>
    <property type="evidence" value="ECO:0007669"/>
    <property type="project" value="TreeGrafter"/>
</dbReference>
<dbReference type="InterPro" id="IPR036179">
    <property type="entry name" value="Ig-like_dom_sf"/>
</dbReference>
<evidence type="ECO:0000256" key="4">
    <source>
        <dbReference type="ARBA" id="ARBA00023180"/>
    </source>
</evidence>
<dbReference type="Proteomes" id="UP000887013">
    <property type="component" value="Unassembled WGS sequence"/>
</dbReference>
<dbReference type="PANTHER" id="PTHR11640">
    <property type="entry name" value="NEPHRIN"/>
    <property type="match status" value="1"/>
</dbReference>
<comment type="caution">
    <text evidence="7">The sequence shown here is derived from an EMBL/GenBank/DDBJ whole genome shotgun (WGS) entry which is preliminary data.</text>
</comment>
<dbReference type="SMART" id="SM00409">
    <property type="entry name" value="IG"/>
    <property type="match status" value="2"/>
</dbReference>
<dbReference type="PROSITE" id="PS50835">
    <property type="entry name" value="IG_LIKE"/>
    <property type="match status" value="2"/>
</dbReference>
<keyword evidence="8" id="KW-1185">Reference proteome</keyword>
<dbReference type="InterPro" id="IPR013098">
    <property type="entry name" value="Ig_I-set"/>
</dbReference>
<dbReference type="InterPro" id="IPR051275">
    <property type="entry name" value="Cell_adhesion_signaling"/>
</dbReference>
<evidence type="ECO:0000313" key="7">
    <source>
        <dbReference type="EMBL" id="GFT45227.1"/>
    </source>
</evidence>
<dbReference type="GO" id="GO:0005911">
    <property type="term" value="C:cell-cell junction"/>
    <property type="evidence" value="ECO:0007669"/>
    <property type="project" value="TreeGrafter"/>
</dbReference>
<organism evidence="7 8">
    <name type="scientific">Nephila pilipes</name>
    <name type="common">Giant wood spider</name>
    <name type="synonym">Nephila maculata</name>
    <dbReference type="NCBI Taxonomy" id="299642"/>
    <lineage>
        <taxon>Eukaryota</taxon>
        <taxon>Metazoa</taxon>
        <taxon>Ecdysozoa</taxon>
        <taxon>Arthropoda</taxon>
        <taxon>Chelicerata</taxon>
        <taxon>Arachnida</taxon>
        <taxon>Araneae</taxon>
        <taxon>Araneomorphae</taxon>
        <taxon>Entelegynae</taxon>
        <taxon>Araneoidea</taxon>
        <taxon>Nephilidae</taxon>
        <taxon>Nephila</taxon>
    </lineage>
</organism>
<dbReference type="InterPro" id="IPR007110">
    <property type="entry name" value="Ig-like_dom"/>
</dbReference>
<dbReference type="PANTHER" id="PTHR11640:SF31">
    <property type="entry name" value="IRREGULAR CHIASM C-ROUGHEST PROTEIN-RELATED"/>
    <property type="match status" value="1"/>
</dbReference>
<keyword evidence="3" id="KW-1015">Disulfide bond</keyword>
<accession>A0A8X6P0R9</accession>
<dbReference type="GO" id="GO:0050839">
    <property type="term" value="F:cell adhesion molecule binding"/>
    <property type="evidence" value="ECO:0007669"/>
    <property type="project" value="TreeGrafter"/>
</dbReference>
<dbReference type="CDD" id="cd00096">
    <property type="entry name" value="Ig"/>
    <property type="match status" value="1"/>
</dbReference>
<protein>
    <recommendedName>
        <fullName evidence="6">Ig-like domain-containing protein</fullName>
    </recommendedName>
</protein>
<feature type="non-terminal residue" evidence="7">
    <location>
        <position position="1"/>
    </location>
</feature>
<dbReference type="Pfam" id="PF07679">
    <property type="entry name" value="I-set"/>
    <property type="match status" value="1"/>
</dbReference>
<feature type="domain" description="Ig-like" evidence="6">
    <location>
        <begin position="130"/>
        <end position="218"/>
    </location>
</feature>